<dbReference type="GO" id="GO:0071555">
    <property type="term" value="P:cell wall organization"/>
    <property type="evidence" value="ECO:0007669"/>
    <property type="project" value="UniProtKB-KW"/>
</dbReference>
<dbReference type="SUPFAM" id="SSF52440">
    <property type="entry name" value="PreATP-grasp domain"/>
    <property type="match status" value="1"/>
</dbReference>
<evidence type="ECO:0000313" key="24">
    <source>
        <dbReference type="Proteomes" id="UP000006755"/>
    </source>
</evidence>
<dbReference type="GO" id="GO:0009252">
    <property type="term" value="P:peptidoglycan biosynthetic process"/>
    <property type="evidence" value="ECO:0007669"/>
    <property type="project" value="UniProtKB-UniRule"/>
</dbReference>
<comment type="function">
    <text evidence="2 18">Cell wall formation.</text>
</comment>
<dbReference type="UniPathway" id="UPA00219"/>
<protein>
    <recommendedName>
        <fullName evidence="6 18">D-alanine--D-alanine ligase</fullName>
        <ecNumber evidence="6 18">6.3.2.4</ecNumber>
    </recommendedName>
    <alternativeName>
        <fullName evidence="18">D-Ala-D-Ala ligase</fullName>
    </alternativeName>
    <alternativeName>
        <fullName evidence="18">D-alanylalanine synthetase</fullName>
    </alternativeName>
</protein>
<evidence type="ECO:0000256" key="5">
    <source>
        <dbReference type="ARBA" id="ARBA00010871"/>
    </source>
</evidence>
<sequence>MSKVAVLLGGHSAEREISLLSGQAVLRGLLAGGIDAHAFDPAERPLEDLHRDGFDKVFIALHGRGGEDGTVQGALEWLQIPYTGSRVLGSALAMDKVRTKQIWQSLGLPTADFWIIHKGLLDDQLAADIMTGPVMVKPSREGSSIGMKKASTVQELKDAVAEAEALDDVVLVERWISGPEFTVGILDGQPLPVIQMKTPNGFYDYDAKYKSNTTQYLIPCGLPADQEEALKAMALKAFDAVGAEGWGRVDAMLDEHGQFQLLEVNTVPGMTEKSLVPKAAAATGLDFSTLVCRILAAAR</sequence>
<evidence type="ECO:0000256" key="19">
    <source>
        <dbReference type="PIRSR" id="PIRSR039102-1"/>
    </source>
</evidence>
<evidence type="ECO:0000256" key="3">
    <source>
        <dbReference type="ARBA" id="ARBA00004496"/>
    </source>
</evidence>
<keyword evidence="14 18" id="KW-0573">Peptidoglycan synthesis</keyword>
<keyword evidence="8 18" id="KW-0436">Ligase</keyword>
<dbReference type="EMBL" id="AMRI01000017">
    <property type="protein sequence ID" value="EKE71449.1"/>
    <property type="molecule type" value="Genomic_DNA"/>
</dbReference>
<evidence type="ECO:0000259" key="22">
    <source>
        <dbReference type="PROSITE" id="PS50975"/>
    </source>
</evidence>
<feature type="binding site" evidence="20">
    <location>
        <position position="250"/>
    </location>
    <ligand>
        <name>Mg(2+)</name>
        <dbReference type="ChEBI" id="CHEBI:18420"/>
        <label>1</label>
    </ligand>
</feature>
<dbReference type="PROSITE" id="PS50975">
    <property type="entry name" value="ATP_GRASP"/>
    <property type="match status" value="1"/>
</dbReference>
<evidence type="ECO:0000256" key="11">
    <source>
        <dbReference type="ARBA" id="ARBA00022840"/>
    </source>
</evidence>
<dbReference type="Gene3D" id="3.40.50.20">
    <property type="match status" value="1"/>
</dbReference>
<accession>K2JLN7</accession>
<dbReference type="PATRIC" id="fig|745411.4.peg.2453"/>
<comment type="catalytic activity">
    <reaction evidence="17 18">
        <text>2 D-alanine + ATP = D-alanyl-D-alanine + ADP + phosphate + H(+)</text>
        <dbReference type="Rhea" id="RHEA:11224"/>
        <dbReference type="ChEBI" id="CHEBI:15378"/>
        <dbReference type="ChEBI" id="CHEBI:30616"/>
        <dbReference type="ChEBI" id="CHEBI:43474"/>
        <dbReference type="ChEBI" id="CHEBI:57416"/>
        <dbReference type="ChEBI" id="CHEBI:57822"/>
        <dbReference type="ChEBI" id="CHEBI:456216"/>
        <dbReference type="EC" id="6.3.2.4"/>
    </reaction>
</comment>
<dbReference type="OrthoDB" id="9813261at2"/>
<dbReference type="GO" id="GO:0008716">
    <property type="term" value="F:D-alanine-D-alanine ligase activity"/>
    <property type="evidence" value="ECO:0007669"/>
    <property type="project" value="UniProtKB-UniRule"/>
</dbReference>
<dbReference type="InterPro" id="IPR013815">
    <property type="entry name" value="ATP_grasp_subdomain_1"/>
</dbReference>
<dbReference type="STRING" id="745411.B3C1_12474"/>
<dbReference type="InterPro" id="IPR011095">
    <property type="entry name" value="Dala_Dala_lig_C"/>
</dbReference>
<proteinExistence type="inferred from homology"/>
<dbReference type="PANTHER" id="PTHR23132">
    <property type="entry name" value="D-ALANINE--D-ALANINE LIGASE"/>
    <property type="match status" value="1"/>
</dbReference>
<dbReference type="PANTHER" id="PTHR23132:SF23">
    <property type="entry name" value="D-ALANINE--D-ALANINE LIGASE B"/>
    <property type="match status" value="1"/>
</dbReference>
<dbReference type="NCBIfam" id="NF002378">
    <property type="entry name" value="PRK01372.1"/>
    <property type="match status" value="1"/>
</dbReference>
<dbReference type="InterPro" id="IPR011127">
    <property type="entry name" value="Dala_Dala_lig_N"/>
</dbReference>
<evidence type="ECO:0000256" key="4">
    <source>
        <dbReference type="ARBA" id="ARBA00004752"/>
    </source>
</evidence>
<keyword evidence="13 18" id="KW-0133">Cell shape</keyword>
<feature type="domain" description="ATP-grasp" evidence="22">
    <location>
        <begin position="100"/>
        <end position="296"/>
    </location>
</feature>
<keyword evidence="10 21" id="KW-0547">Nucleotide-binding</keyword>
<dbReference type="Proteomes" id="UP000006755">
    <property type="component" value="Unassembled WGS sequence"/>
</dbReference>
<evidence type="ECO:0000313" key="23">
    <source>
        <dbReference type="EMBL" id="EKE71449.1"/>
    </source>
</evidence>
<dbReference type="GO" id="GO:0005829">
    <property type="term" value="C:cytosol"/>
    <property type="evidence" value="ECO:0007669"/>
    <property type="project" value="TreeGrafter"/>
</dbReference>
<keyword evidence="7 18" id="KW-0963">Cytoplasm</keyword>
<keyword evidence="15 20" id="KW-0464">Manganese</keyword>
<evidence type="ECO:0000256" key="18">
    <source>
        <dbReference type="HAMAP-Rule" id="MF_00047"/>
    </source>
</evidence>
<evidence type="ECO:0000256" key="16">
    <source>
        <dbReference type="ARBA" id="ARBA00023316"/>
    </source>
</evidence>
<feature type="binding site" evidence="20">
    <location>
        <position position="265"/>
    </location>
    <ligand>
        <name>Mg(2+)</name>
        <dbReference type="ChEBI" id="CHEBI:18420"/>
        <label>2</label>
    </ligand>
</feature>
<name>K2JLN7_9GAMM</name>
<comment type="cofactor">
    <cofactor evidence="20">
        <name>Mg(2+)</name>
        <dbReference type="ChEBI" id="CHEBI:18420"/>
    </cofactor>
    <cofactor evidence="20">
        <name>Mn(2+)</name>
        <dbReference type="ChEBI" id="CHEBI:29035"/>
    </cofactor>
    <text evidence="20">Binds 2 magnesium or manganese ions per subunit.</text>
</comment>
<evidence type="ECO:0000256" key="2">
    <source>
        <dbReference type="ARBA" id="ARBA00003921"/>
    </source>
</evidence>
<dbReference type="GO" id="GO:0005524">
    <property type="term" value="F:ATP binding"/>
    <property type="evidence" value="ECO:0007669"/>
    <property type="project" value="UniProtKB-UniRule"/>
</dbReference>
<dbReference type="PIRSF" id="PIRSF039102">
    <property type="entry name" value="Ddl/VanB"/>
    <property type="match status" value="1"/>
</dbReference>
<comment type="similarity">
    <text evidence="5 18">Belongs to the D-alanine--D-alanine ligase family.</text>
</comment>
<dbReference type="GO" id="GO:0046872">
    <property type="term" value="F:metal ion binding"/>
    <property type="evidence" value="ECO:0007669"/>
    <property type="project" value="UniProtKB-KW"/>
</dbReference>
<comment type="caution">
    <text evidence="23">The sequence shown here is derived from an EMBL/GenBank/DDBJ whole genome shotgun (WGS) entry which is preliminary data.</text>
</comment>
<keyword evidence="24" id="KW-1185">Reference proteome</keyword>
<evidence type="ECO:0000256" key="13">
    <source>
        <dbReference type="ARBA" id="ARBA00022960"/>
    </source>
</evidence>
<dbReference type="SUPFAM" id="SSF56059">
    <property type="entry name" value="Glutathione synthetase ATP-binding domain-like"/>
    <property type="match status" value="1"/>
</dbReference>
<dbReference type="InterPro" id="IPR000291">
    <property type="entry name" value="D-Ala_lig_Van_CS"/>
</dbReference>
<feature type="active site" evidence="19">
    <location>
        <position position="14"/>
    </location>
</feature>
<evidence type="ECO:0000256" key="14">
    <source>
        <dbReference type="ARBA" id="ARBA00022984"/>
    </source>
</evidence>
<dbReference type="InterPro" id="IPR011761">
    <property type="entry name" value="ATP-grasp"/>
</dbReference>
<feature type="active site" evidence="19">
    <location>
        <position position="143"/>
    </location>
</feature>
<dbReference type="FunFam" id="3.30.470.20:FF:000008">
    <property type="entry name" value="D-alanine--D-alanine ligase"/>
    <property type="match status" value="1"/>
</dbReference>
<dbReference type="PROSITE" id="PS00843">
    <property type="entry name" value="DALA_DALA_LIGASE_1"/>
    <property type="match status" value="1"/>
</dbReference>
<dbReference type="Pfam" id="PF01820">
    <property type="entry name" value="Dala_Dala_lig_N"/>
    <property type="match status" value="1"/>
</dbReference>
<evidence type="ECO:0000256" key="15">
    <source>
        <dbReference type="ARBA" id="ARBA00023211"/>
    </source>
</evidence>
<dbReference type="FunFam" id="3.40.50.20:FF:000013">
    <property type="entry name" value="D-alanine--D-alanine ligase"/>
    <property type="match status" value="1"/>
</dbReference>
<dbReference type="InterPro" id="IPR016185">
    <property type="entry name" value="PreATP-grasp_dom_sf"/>
</dbReference>
<evidence type="ECO:0000256" key="17">
    <source>
        <dbReference type="ARBA" id="ARBA00047614"/>
    </source>
</evidence>
<evidence type="ECO:0000256" key="1">
    <source>
        <dbReference type="ARBA" id="ARBA00001936"/>
    </source>
</evidence>
<evidence type="ECO:0000256" key="7">
    <source>
        <dbReference type="ARBA" id="ARBA00022490"/>
    </source>
</evidence>
<dbReference type="GO" id="GO:0008360">
    <property type="term" value="P:regulation of cell shape"/>
    <property type="evidence" value="ECO:0007669"/>
    <property type="project" value="UniProtKB-KW"/>
</dbReference>
<evidence type="ECO:0000256" key="10">
    <source>
        <dbReference type="ARBA" id="ARBA00022741"/>
    </source>
</evidence>
<dbReference type="RefSeq" id="WP_008485221.1">
    <property type="nucleotide sequence ID" value="NZ_AMRI01000017.1"/>
</dbReference>
<keyword evidence="16 18" id="KW-0961">Cell wall biogenesis/degradation</keyword>
<evidence type="ECO:0000256" key="8">
    <source>
        <dbReference type="ARBA" id="ARBA00022598"/>
    </source>
</evidence>
<dbReference type="NCBIfam" id="TIGR01205">
    <property type="entry name" value="D_ala_D_alaTIGR"/>
    <property type="match status" value="1"/>
</dbReference>
<feature type="binding site" evidence="20">
    <location>
        <position position="263"/>
    </location>
    <ligand>
        <name>Mg(2+)</name>
        <dbReference type="ChEBI" id="CHEBI:18420"/>
        <label>2</label>
    </ligand>
</feature>
<dbReference type="Pfam" id="PF07478">
    <property type="entry name" value="Dala_Dala_lig_C"/>
    <property type="match status" value="1"/>
</dbReference>
<comment type="cofactor">
    <cofactor evidence="1">
        <name>Mn(2+)</name>
        <dbReference type="ChEBI" id="CHEBI:29035"/>
    </cofactor>
</comment>
<comment type="subcellular location">
    <subcellularLocation>
        <location evidence="3 18">Cytoplasm</location>
    </subcellularLocation>
</comment>
<dbReference type="AlphaFoldDB" id="K2JLN7"/>
<evidence type="ECO:0000256" key="9">
    <source>
        <dbReference type="ARBA" id="ARBA00022723"/>
    </source>
</evidence>
<reference evidence="23 24" key="1">
    <citation type="journal article" date="2012" name="J. Bacteriol.">
        <title>Genome Sequence of Gallaecimonas xiamenensis Type Strain 3-C-1.</title>
        <authorList>
            <person name="Lai Q."/>
            <person name="Wang L."/>
            <person name="Wang W."/>
            <person name="Shao Z."/>
        </authorList>
    </citation>
    <scope>NUCLEOTIDE SEQUENCE [LARGE SCALE GENOMIC DNA]</scope>
    <source>
        <strain evidence="23 24">3-C-1</strain>
    </source>
</reference>
<dbReference type="eggNOG" id="COG1181">
    <property type="taxonomic scope" value="Bacteria"/>
</dbReference>
<dbReference type="Gene3D" id="3.30.1490.20">
    <property type="entry name" value="ATP-grasp fold, A domain"/>
    <property type="match status" value="1"/>
</dbReference>
<dbReference type="EC" id="6.3.2.4" evidence="6 18"/>
<keyword evidence="9 20" id="KW-0479">Metal-binding</keyword>
<gene>
    <name evidence="18" type="primary">ddl</name>
    <name evidence="23" type="ORF">B3C1_12474</name>
</gene>
<evidence type="ECO:0000256" key="12">
    <source>
        <dbReference type="ARBA" id="ARBA00022842"/>
    </source>
</evidence>
<dbReference type="InterPro" id="IPR005905">
    <property type="entry name" value="D_ala_D_ala"/>
</dbReference>
<evidence type="ECO:0000256" key="6">
    <source>
        <dbReference type="ARBA" id="ARBA00012216"/>
    </source>
</evidence>
<feature type="binding site" evidence="20">
    <location>
        <position position="263"/>
    </location>
    <ligand>
        <name>Mg(2+)</name>
        <dbReference type="ChEBI" id="CHEBI:18420"/>
        <label>1</label>
    </ligand>
</feature>
<comment type="pathway">
    <text evidence="4 18">Cell wall biogenesis; peptidoglycan biosynthesis.</text>
</comment>
<dbReference type="PROSITE" id="PS00844">
    <property type="entry name" value="DALA_DALA_LIGASE_2"/>
    <property type="match status" value="1"/>
</dbReference>
<evidence type="ECO:0000256" key="21">
    <source>
        <dbReference type="PROSITE-ProRule" id="PRU00409"/>
    </source>
</evidence>
<dbReference type="Gene3D" id="3.30.470.20">
    <property type="entry name" value="ATP-grasp fold, B domain"/>
    <property type="match status" value="1"/>
</dbReference>
<keyword evidence="11 21" id="KW-0067">ATP-binding</keyword>
<keyword evidence="12 20" id="KW-0460">Magnesium</keyword>
<organism evidence="23 24">
    <name type="scientific">Gallaecimonas xiamenensis 3-C-1</name>
    <dbReference type="NCBI Taxonomy" id="745411"/>
    <lineage>
        <taxon>Bacteria</taxon>
        <taxon>Pseudomonadati</taxon>
        <taxon>Pseudomonadota</taxon>
        <taxon>Gammaproteobacteria</taxon>
        <taxon>Enterobacterales</taxon>
        <taxon>Gallaecimonadaceae</taxon>
        <taxon>Gallaecimonas</taxon>
    </lineage>
</organism>
<dbReference type="HAMAP" id="MF_00047">
    <property type="entry name" value="Dala_Dala_lig"/>
    <property type="match status" value="1"/>
</dbReference>
<evidence type="ECO:0000256" key="20">
    <source>
        <dbReference type="PIRSR" id="PIRSR039102-3"/>
    </source>
</evidence>
<feature type="active site" evidence="19">
    <location>
        <position position="274"/>
    </location>
</feature>